<evidence type="ECO:0000313" key="3">
    <source>
        <dbReference type="Proteomes" id="UP000064189"/>
    </source>
</evidence>
<accession>A0A109N1W7</accession>
<reference evidence="2 3" key="1">
    <citation type="submission" date="2015-11" db="EMBL/GenBank/DDBJ databases">
        <title>Genome Sequence of Bacillus simplex strain VanAntwerpen2.</title>
        <authorList>
            <person name="Couger M.B."/>
        </authorList>
    </citation>
    <scope>NUCLEOTIDE SEQUENCE [LARGE SCALE GENOMIC DNA]</scope>
    <source>
        <strain evidence="2 3">VanAntwerpen02</strain>
    </source>
</reference>
<protein>
    <submittedName>
        <fullName evidence="2">Uncharacterized protein</fullName>
    </submittedName>
</protein>
<proteinExistence type="predicted"/>
<comment type="caution">
    <text evidence="2">The sequence shown here is derived from an EMBL/GenBank/DDBJ whole genome shotgun (WGS) entry which is preliminary data.</text>
</comment>
<evidence type="ECO:0000256" key="1">
    <source>
        <dbReference type="SAM" id="Phobius"/>
    </source>
</evidence>
<feature type="transmembrane region" description="Helical" evidence="1">
    <location>
        <begin position="70"/>
        <end position="91"/>
    </location>
</feature>
<dbReference type="AlphaFoldDB" id="A0A109N1W7"/>
<feature type="transmembrane region" description="Helical" evidence="1">
    <location>
        <begin position="36"/>
        <end position="58"/>
    </location>
</feature>
<dbReference type="EMBL" id="LNNH01000010">
    <property type="protein sequence ID" value="KWW21943.1"/>
    <property type="molecule type" value="Genomic_DNA"/>
</dbReference>
<feature type="transmembrane region" description="Helical" evidence="1">
    <location>
        <begin position="7"/>
        <end position="24"/>
    </location>
</feature>
<keyword evidence="3" id="KW-1185">Reference proteome</keyword>
<keyword evidence="1" id="KW-1133">Transmembrane helix</keyword>
<sequence>MNYVRFCVYQFILFSAIFVINIPLDKYIGKPFTSVDLLAICISIFFILIVYGVINKIYSRFENIRLRNKILISIPIVILSILFIGILEQLFV</sequence>
<dbReference type="Proteomes" id="UP000064189">
    <property type="component" value="Unassembled WGS sequence"/>
</dbReference>
<organism evidence="2 3">
    <name type="scientific">Peribacillus simplex</name>
    <dbReference type="NCBI Taxonomy" id="1478"/>
    <lineage>
        <taxon>Bacteria</taxon>
        <taxon>Bacillati</taxon>
        <taxon>Bacillota</taxon>
        <taxon>Bacilli</taxon>
        <taxon>Bacillales</taxon>
        <taxon>Bacillaceae</taxon>
        <taxon>Peribacillus</taxon>
    </lineage>
</organism>
<name>A0A109N1W7_9BACI</name>
<evidence type="ECO:0000313" key="2">
    <source>
        <dbReference type="EMBL" id="KWW21943.1"/>
    </source>
</evidence>
<gene>
    <name evidence="2" type="ORF">AS888_05540</name>
</gene>
<keyword evidence="1" id="KW-0812">Transmembrane</keyword>
<keyword evidence="1" id="KW-0472">Membrane</keyword>